<reference evidence="8" key="3">
    <citation type="submission" date="2025-08" db="UniProtKB">
        <authorList>
            <consortium name="RefSeq"/>
        </authorList>
    </citation>
    <scope>IDENTIFICATION</scope>
    <source>
        <tissue evidence="8">Whole organism</tissue>
    </source>
</reference>
<evidence type="ECO:0000313" key="7">
    <source>
        <dbReference type="Proteomes" id="UP000694904"/>
    </source>
</evidence>
<dbReference type="GeneID" id="108618427"/>
<dbReference type="SMART" id="SM00892">
    <property type="entry name" value="Endonuclease_NS"/>
    <property type="match status" value="1"/>
</dbReference>
<dbReference type="PANTHER" id="PTHR13966">
    <property type="entry name" value="ENDONUCLEASE RELATED"/>
    <property type="match status" value="1"/>
</dbReference>
<dbReference type="SMART" id="SM00477">
    <property type="entry name" value="NUC"/>
    <property type="match status" value="1"/>
</dbReference>
<keyword evidence="4" id="KW-0732">Signal</keyword>
<evidence type="ECO:0000259" key="5">
    <source>
        <dbReference type="SMART" id="SM00477"/>
    </source>
</evidence>
<feature type="chain" id="PRO_5046023388" evidence="4">
    <location>
        <begin position="23"/>
        <end position="381"/>
    </location>
</feature>
<dbReference type="SUPFAM" id="SSF54060">
    <property type="entry name" value="His-Me finger endonucleases"/>
    <property type="match status" value="1"/>
</dbReference>
<organism evidence="7 8">
    <name type="scientific">Drosophila arizonae</name>
    <name type="common">Fruit fly</name>
    <dbReference type="NCBI Taxonomy" id="7263"/>
    <lineage>
        <taxon>Eukaryota</taxon>
        <taxon>Metazoa</taxon>
        <taxon>Ecdysozoa</taxon>
        <taxon>Arthropoda</taxon>
        <taxon>Hexapoda</taxon>
        <taxon>Insecta</taxon>
        <taxon>Pterygota</taxon>
        <taxon>Neoptera</taxon>
        <taxon>Endopterygota</taxon>
        <taxon>Diptera</taxon>
        <taxon>Brachycera</taxon>
        <taxon>Muscomorpha</taxon>
        <taxon>Ephydroidea</taxon>
        <taxon>Drosophilidae</taxon>
        <taxon>Drosophila</taxon>
    </lineage>
</organism>
<dbReference type="CDD" id="cd00091">
    <property type="entry name" value="NUC"/>
    <property type="match status" value="1"/>
</dbReference>
<evidence type="ECO:0000259" key="6">
    <source>
        <dbReference type="SMART" id="SM00892"/>
    </source>
</evidence>
<protein>
    <submittedName>
        <fullName evidence="8">Endonuclease G, mitochondrial</fullName>
    </submittedName>
</protein>
<evidence type="ECO:0000256" key="2">
    <source>
        <dbReference type="ARBA" id="ARBA00022722"/>
    </source>
</evidence>
<feature type="signal peptide" evidence="4">
    <location>
        <begin position="1"/>
        <end position="22"/>
    </location>
</feature>
<dbReference type="Gene3D" id="3.40.570.10">
    <property type="entry name" value="Extracellular Endonuclease, subunit A"/>
    <property type="match status" value="1"/>
</dbReference>
<evidence type="ECO:0000256" key="3">
    <source>
        <dbReference type="ARBA" id="ARBA00022759"/>
    </source>
</evidence>
<dbReference type="InterPro" id="IPR040255">
    <property type="entry name" value="Non-specific_endonuclease"/>
</dbReference>
<dbReference type="InterPro" id="IPR001604">
    <property type="entry name" value="Endo_G_ENPP1-like_dom"/>
</dbReference>
<sequence length="381" mass="44017">MLPLTLPLSLAVLTGLLGFFAGAVIQQDSSYRNLQSTMENDPYIYQSRQRIYQALRLVVQPLQAVDNDSIDSFDDTPPDWPSGDYSIQRRSVDSALADSVFANYIKWFQLNINTVTMFFTFSLGNEPVAEPEPTHVATLMKYGFPGLDDIHVYRNFVLSYDRRNRIAHWVCEHLESECLNSPDSDNMEIPTDYLIDSQIPIIFRAAYRDYKNTDWVAGHLASPENYCYDEQKYIETFIMPNIAPVSQGLKSRVWSRLEDYVRELAVKCGSVYVYTGPLFMPQRITFRNWAIRHQVIGMNTVAVPTHFFKVIIAECKGQEYLPYMEGYVVPNTEIEGNLELSAFMSNIRDIEHFAGLKFYDGQLRQQLHHNVQRHDKRDEIS</sequence>
<dbReference type="PANTHER" id="PTHR13966:SF5">
    <property type="entry name" value="ENDONUCLEASE G, MITOCHONDRIAL"/>
    <property type="match status" value="1"/>
</dbReference>
<dbReference type="InterPro" id="IPR044925">
    <property type="entry name" value="His-Me_finger_sf"/>
</dbReference>
<evidence type="ECO:0000256" key="1">
    <source>
        <dbReference type="ARBA" id="ARBA00010052"/>
    </source>
</evidence>
<keyword evidence="3 8" id="KW-0255">Endonuclease</keyword>
<dbReference type="GO" id="GO:0004519">
    <property type="term" value="F:endonuclease activity"/>
    <property type="evidence" value="ECO:0007669"/>
    <property type="project" value="UniProtKB-KW"/>
</dbReference>
<evidence type="ECO:0000256" key="4">
    <source>
        <dbReference type="SAM" id="SignalP"/>
    </source>
</evidence>
<gene>
    <name evidence="8" type="primary">LOC108618427</name>
</gene>
<feature type="domain" description="DNA/RNA non-specific endonuclease/pyrophosphatase/phosphodiesterase" evidence="6">
    <location>
        <begin position="152"/>
        <end position="365"/>
    </location>
</feature>
<keyword evidence="7" id="KW-1185">Reference proteome</keyword>
<dbReference type="Proteomes" id="UP000694904">
    <property type="component" value="Chromosome X"/>
</dbReference>
<comment type="similarity">
    <text evidence="1">Belongs to the DNA/RNA non-specific endonuclease family.</text>
</comment>
<dbReference type="Pfam" id="PF01223">
    <property type="entry name" value="Endonuclease_NS"/>
    <property type="match status" value="1"/>
</dbReference>
<dbReference type="RefSeq" id="XP_017869915.1">
    <property type="nucleotide sequence ID" value="XM_018014426.1"/>
</dbReference>
<reference evidence="7" key="1">
    <citation type="journal article" date="1997" name="Nucleic Acids Res.">
        <title>tRNAscan-SE: a program for improved detection of transfer RNA genes in genomic sequence.</title>
        <authorList>
            <person name="Lowe T.M."/>
            <person name="Eddy S.R."/>
        </authorList>
    </citation>
    <scope>NUCLEOTIDE SEQUENCE [LARGE SCALE GENOMIC DNA]</scope>
</reference>
<dbReference type="InterPro" id="IPR020821">
    <property type="entry name" value="ENPP1-3/EXOG-like_nuc-like"/>
</dbReference>
<accession>A0ABM1PRS9</accession>
<proteinExistence type="inferred from homology"/>
<keyword evidence="2" id="KW-0540">Nuclease</keyword>
<evidence type="ECO:0000313" key="8">
    <source>
        <dbReference type="RefSeq" id="XP_017869915.1"/>
    </source>
</evidence>
<dbReference type="InterPro" id="IPR044929">
    <property type="entry name" value="DNA/RNA_non-sp_Endonuclease_sf"/>
</dbReference>
<keyword evidence="3 8" id="KW-0378">Hydrolase</keyword>
<reference evidence="7" key="2">
    <citation type="journal article" date="2016" name="G3 (Bethesda)">
        <title>Genome Evolution in Three Species of Cactophilic Drosophila.</title>
        <authorList>
            <person name="Sanchez-Flores A."/>
            <person name="Penazola F."/>
            <person name="Carpinteyro-Ponce J."/>
            <person name="Nazario-Yepiz N."/>
            <person name="Abreu-Goodger C."/>
            <person name="Machado C.A."/>
            <person name="Markow T.A."/>
        </authorList>
    </citation>
    <scope>NUCLEOTIDE SEQUENCE [LARGE SCALE GENOMIC DNA]</scope>
</reference>
<name>A0ABM1PRS9_DROAR</name>
<feature type="domain" description="ENPP1-3/EXOG-like endonuclease/phosphodiesterase" evidence="5">
    <location>
        <begin position="153"/>
        <end position="365"/>
    </location>
</feature>